<comment type="caution">
    <text evidence="2">The sequence shown here is derived from an EMBL/GenBank/DDBJ whole genome shotgun (WGS) entry which is preliminary data.</text>
</comment>
<name>A0AAV8VC49_9CUCU</name>
<evidence type="ECO:0000313" key="2">
    <source>
        <dbReference type="EMBL" id="KAJ8911730.1"/>
    </source>
</evidence>
<dbReference type="Proteomes" id="UP001159042">
    <property type="component" value="Unassembled WGS sequence"/>
</dbReference>
<keyword evidence="3" id="KW-1185">Reference proteome</keyword>
<accession>A0AAV8VC49</accession>
<feature type="region of interest" description="Disordered" evidence="1">
    <location>
        <begin position="1"/>
        <end position="32"/>
    </location>
</feature>
<feature type="compositionally biased region" description="Basic residues" evidence="1">
    <location>
        <begin position="13"/>
        <end position="23"/>
    </location>
</feature>
<evidence type="ECO:0000256" key="1">
    <source>
        <dbReference type="SAM" id="MobiDB-lite"/>
    </source>
</evidence>
<evidence type="ECO:0000313" key="3">
    <source>
        <dbReference type="Proteomes" id="UP001159042"/>
    </source>
</evidence>
<dbReference type="EMBL" id="JANEYG010000164">
    <property type="protein sequence ID" value="KAJ8911730.1"/>
    <property type="molecule type" value="Genomic_DNA"/>
</dbReference>
<proteinExistence type="predicted"/>
<protein>
    <submittedName>
        <fullName evidence="2">Uncharacterized protein</fullName>
    </submittedName>
</protein>
<dbReference type="AlphaFoldDB" id="A0AAV8VC49"/>
<organism evidence="2 3">
    <name type="scientific">Exocentrus adspersus</name>
    <dbReference type="NCBI Taxonomy" id="1586481"/>
    <lineage>
        <taxon>Eukaryota</taxon>
        <taxon>Metazoa</taxon>
        <taxon>Ecdysozoa</taxon>
        <taxon>Arthropoda</taxon>
        <taxon>Hexapoda</taxon>
        <taxon>Insecta</taxon>
        <taxon>Pterygota</taxon>
        <taxon>Neoptera</taxon>
        <taxon>Endopterygota</taxon>
        <taxon>Coleoptera</taxon>
        <taxon>Polyphaga</taxon>
        <taxon>Cucujiformia</taxon>
        <taxon>Chrysomeloidea</taxon>
        <taxon>Cerambycidae</taxon>
        <taxon>Lamiinae</taxon>
        <taxon>Acanthocinini</taxon>
        <taxon>Exocentrus</taxon>
    </lineage>
</organism>
<reference evidence="2 3" key="1">
    <citation type="journal article" date="2023" name="Insect Mol. Biol.">
        <title>Genome sequencing provides insights into the evolution of gene families encoding plant cell wall-degrading enzymes in longhorned beetles.</title>
        <authorList>
            <person name="Shin N.R."/>
            <person name="Okamura Y."/>
            <person name="Kirsch R."/>
            <person name="Pauchet Y."/>
        </authorList>
    </citation>
    <scope>NUCLEOTIDE SEQUENCE [LARGE SCALE GENOMIC DNA]</scope>
    <source>
        <strain evidence="2">EAD_L_NR</strain>
    </source>
</reference>
<sequence>MNNLTDDKGQGASKKKIKARKPRTSPDSSVTNLNYEEDSYIPIASTDSQWNGIEFTVPKNENIEHMNCLSDVENEIQVIELENDENYPLLLLFPELKSEALNFQNILRREVSTSDVTKMLVGKKPNLALLKPCKKLNNKRVK</sequence>
<gene>
    <name evidence="2" type="ORF">NQ315_003630</name>
</gene>